<keyword evidence="2" id="KW-1185">Reference proteome</keyword>
<comment type="caution">
    <text evidence="1">The sequence shown here is derived from an EMBL/GenBank/DDBJ whole genome shotgun (WGS) entry which is preliminary data.</text>
</comment>
<evidence type="ECO:0008006" key="3">
    <source>
        <dbReference type="Google" id="ProtNLM"/>
    </source>
</evidence>
<proteinExistence type="predicted"/>
<dbReference type="STRING" id="1299998.AUL39_03195"/>
<reference evidence="1 2" key="1">
    <citation type="submission" date="2015-12" db="EMBL/GenBank/DDBJ databases">
        <title>Draft Genome Sequence of Olsenella scatoligenes SK9K4T; a Producer of 3-Methylindole- (skatole) and 4-Methylphenol- (p-cresol) Isolated from Pig Feces.</title>
        <authorList>
            <person name="Li X."/>
            <person name="Borg B."/>
            <person name="Canibe N."/>
        </authorList>
    </citation>
    <scope>NUCLEOTIDE SEQUENCE [LARGE SCALE GENOMIC DNA]</scope>
    <source>
        <strain evidence="1 2">SK9K4</strain>
    </source>
</reference>
<sequence>MSCEPSASEVVRAICSRQGRTLKSLADELGISPQALDTRLRSSSMRVETLSELLGPLGYRVVITDGDKSIRVTR</sequence>
<dbReference type="EMBL" id="LOJF01000001">
    <property type="protein sequence ID" value="KUH59340.1"/>
    <property type="molecule type" value="Genomic_DNA"/>
</dbReference>
<evidence type="ECO:0000313" key="2">
    <source>
        <dbReference type="Proteomes" id="UP000054078"/>
    </source>
</evidence>
<dbReference type="GO" id="GO:0003677">
    <property type="term" value="F:DNA binding"/>
    <property type="evidence" value="ECO:0007669"/>
    <property type="project" value="InterPro"/>
</dbReference>
<evidence type="ECO:0000313" key="1">
    <source>
        <dbReference type="EMBL" id="KUH59340.1"/>
    </source>
</evidence>
<protein>
    <recommendedName>
        <fullName evidence="3">XRE family transcriptional regulator</fullName>
    </recommendedName>
</protein>
<dbReference type="Gene3D" id="1.10.260.40">
    <property type="entry name" value="lambda repressor-like DNA-binding domains"/>
    <property type="match status" value="1"/>
</dbReference>
<dbReference type="InterPro" id="IPR010982">
    <property type="entry name" value="Lambda_DNA-bd_dom_sf"/>
</dbReference>
<dbReference type="OrthoDB" id="5184241at2"/>
<accession>A0A100YX78</accession>
<gene>
    <name evidence="1" type="ORF">AUL39_03195</name>
</gene>
<dbReference type="AlphaFoldDB" id="A0A100YX78"/>
<name>A0A100YX78_TRASO</name>
<organism evidence="1 2">
    <name type="scientific">Tractidigestivibacter scatoligenes</name>
    <name type="common">Olsenella scatoligenes</name>
    <dbReference type="NCBI Taxonomy" id="1299998"/>
    <lineage>
        <taxon>Bacteria</taxon>
        <taxon>Bacillati</taxon>
        <taxon>Actinomycetota</taxon>
        <taxon>Coriobacteriia</taxon>
        <taxon>Coriobacteriales</taxon>
        <taxon>Atopobiaceae</taxon>
        <taxon>Tractidigestivibacter</taxon>
    </lineage>
</organism>
<dbReference type="SUPFAM" id="SSF47413">
    <property type="entry name" value="lambda repressor-like DNA-binding domains"/>
    <property type="match status" value="1"/>
</dbReference>
<dbReference type="RefSeq" id="WP_059053534.1">
    <property type="nucleotide sequence ID" value="NZ_LOJF01000001.1"/>
</dbReference>
<dbReference type="Proteomes" id="UP000054078">
    <property type="component" value="Unassembled WGS sequence"/>
</dbReference>